<feature type="binding site" evidence="5">
    <location>
        <position position="286"/>
    </location>
    <ligand>
        <name>S-adenosyl-L-methionine</name>
        <dbReference type="ChEBI" id="CHEBI:59789"/>
    </ligand>
</feature>
<dbReference type="PANTHER" id="PTHR22807">
    <property type="entry name" value="NOP2 YEAST -RELATED NOL1/NOP2/FMU SUN DOMAIN-CONTAINING"/>
    <property type="match status" value="1"/>
</dbReference>
<organism evidence="8 9">
    <name type="scientific">Ruminobacter amylophilus</name>
    <dbReference type="NCBI Taxonomy" id="867"/>
    <lineage>
        <taxon>Bacteria</taxon>
        <taxon>Pseudomonadati</taxon>
        <taxon>Pseudomonadota</taxon>
        <taxon>Gammaproteobacteria</taxon>
        <taxon>Aeromonadales</taxon>
        <taxon>Succinivibrionaceae</taxon>
        <taxon>Ruminobacter</taxon>
    </lineage>
</organism>
<evidence type="ECO:0000256" key="5">
    <source>
        <dbReference type="PROSITE-ProRule" id="PRU01023"/>
    </source>
</evidence>
<dbReference type="OrthoDB" id="9810297at2"/>
<dbReference type="InterPro" id="IPR054728">
    <property type="entry name" value="RsmB-like_ferredoxin"/>
</dbReference>
<keyword evidence="1 5" id="KW-0489">Methyltransferase</keyword>
<evidence type="ECO:0000256" key="4">
    <source>
        <dbReference type="ARBA" id="ARBA00022884"/>
    </source>
</evidence>
<comment type="similarity">
    <text evidence="5">Belongs to the class I-like SAM-binding methyltransferase superfamily. RsmB/NOP family.</text>
</comment>
<dbReference type="PROSITE" id="PS51686">
    <property type="entry name" value="SAM_MT_RSMB_NOP"/>
    <property type="match status" value="1"/>
</dbReference>
<dbReference type="Gene3D" id="3.40.50.150">
    <property type="entry name" value="Vaccinia Virus protein VP39"/>
    <property type="match status" value="1"/>
</dbReference>
<dbReference type="RefSeq" id="WP_093140889.1">
    <property type="nucleotide sequence ID" value="NZ_FOXF01000007.1"/>
</dbReference>
<dbReference type="GO" id="GO:0001510">
    <property type="term" value="P:RNA methylation"/>
    <property type="evidence" value="ECO:0007669"/>
    <property type="project" value="InterPro"/>
</dbReference>
<evidence type="ECO:0000256" key="6">
    <source>
        <dbReference type="SAM" id="MobiDB-lite"/>
    </source>
</evidence>
<keyword evidence="2 5" id="KW-0808">Transferase</keyword>
<keyword evidence="3 5" id="KW-0949">S-adenosyl-L-methionine</keyword>
<protein>
    <submittedName>
        <fullName evidence="8">16S rRNA (Cytosine967-C5)-methyltransferase</fullName>
    </submittedName>
</protein>
<dbReference type="Proteomes" id="UP000243745">
    <property type="component" value="Unassembled WGS sequence"/>
</dbReference>
<dbReference type="AlphaFoldDB" id="A0A662ZG22"/>
<dbReference type="Pfam" id="PF22458">
    <property type="entry name" value="RsmF-B_ferredox"/>
    <property type="match status" value="1"/>
</dbReference>
<feature type="region of interest" description="Disordered" evidence="6">
    <location>
        <begin position="406"/>
        <end position="437"/>
    </location>
</feature>
<reference evidence="8 9" key="1">
    <citation type="submission" date="2016-10" db="EMBL/GenBank/DDBJ databases">
        <authorList>
            <person name="Varghese N."/>
            <person name="Submissions S."/>
        </authorList>
    </citation>
    <scope>NUCLEOTIDE SEQUENCE [LARGE SCALE GENOMIC DNA]</scope>
    <source>
        <strain evidence="8 9">DSM 1361</strain>
    </source>
</reference>
<dbReference type="PANTHER" id="PTHR22807:SF53">
    <property type="entry name" value="RIBOSOMAL RNA SMALL SUBUNIT METHYLTRANSFERASE B-RELATED"/>
    <property type="match status" value="1"/>
</dbReference>
<feature type="binding site" evidence="5">
    <location>
        <position position="259"/>
    </location>
    <ligand>
        <name>S-adenosyl-L-methionine</name>
        <dbReference type="ChEBI" id="CHEBI:59789"/>
    </ligand>
</feature>
<feature type="binding site" evidence="5">
    <location>
        <position position="304"/>
    </location>
    <ligand>
        <name>S-adenosyl-L-methionine</name>
        <dbReference type="ChEBI" id="CHEBI:59789"/>
    </ligand>
</feature>
<name>A0A662ZG22_9GAMM</name>
<evidence type="ECO:0000256" key="3">
    <source>
        <dbReference type="ARBA" id="ARBA00022691"/>
    </source>
</evidence>
<evidence type="ECO:0000256" key="1">
    <source>
        <dbReference type="ARBA" id="ARBA00022603"/>
    </source>
</evidence>
<gene>
    <name evidence="8" type="ORF">SAMN02910344_00651</name>
</gene>
<evidence type="ECO:0000313" key="9">
    <source>
        <dbReference type="Proteomes" id="UP000243745"/>
    </source>
</evidence>
<keyword evidence="9" id="KW-1185">Reference proteome</keyword>
<dbReference type="CDD" id="cd02440">
    <property type="entry name" value="AdoMet_MTases"/>
    <property type="match status" value="1"/>
</dbReference>
<dbReference type="InterPro" id="IPR049560">
    <property type="entry name" value="MeTrfase_RsmB-F_NOP2_cat"/>
</dbReference>
<comment type="caution">
    <text evidence="5">Lacks conserved residue(s) required for the propagation of feature annotation.</text>
</comment>
<dbReference type="GO" id="GO:0008173">
    <property type="term" value="F:RNA methyltransferase activity"/>
    <property type="evidence" value="ECO:0007669"/>
    <property type="project" value="InterPro"/>
</dbReference>
<dbReference type="PRINTS" id="PR02008">
    <property type="entry name" value="RCMTFAMILY"/>
</dbReference>
<feature type="compositionally biased region" description="Acidic residues" evidence="6">
    <location>
        <begin position="426"/>
        <end position="437"/>
    </location>
</feature>
<dbReference type="InterPro" id="IPR023267">
    <property type="entry name" value="RCMT"/>
</dbReference>
<dbReference type="Gene3D" id="3.30.70.1170">
    <property type="entry name" value="Sun protein, domain 3"/>
    <property type="match status" value="1"/>
</dbReference>
<evidence type="ECO:0000313" key="8">
    <source>
        <dbReference type="EMBL" id="SFP17830.1"/>
    </source>
</evidence>
<dbReference type="GO" id="GO:0003723">
    <property type="term" value="F:RNA binding"/>
    <property type="evidence" value="ECO:0007669"/>
    <property type="project" value="UniProtKB-UniRule"/>
</dbReference>
<dbReference type="SUPFAM" id="SSF53335">
    <property type="entry name" value="S-adenosyl-L-methionine-dependent methyltransferases"/>
    <property type="match status" value="1"/>
</dbReference>
<feature type="domain" description="SAM-dependent MTase RsmB/NOP-type" evidence="7">
    <location>
        <begin position="145"/>
        <end position="437"/>
    </location>
</feature>
<dbReference type="InterPro" id="IPR001678">
    <property type="entry name" value="MeTrfase_RsmB-F_NOP2_dom"/>
</dbReference>
<evidence type="ECO:0000256" key="2">
    <source>
        <dbReference type="ARBA" id="ARBA00022679"/>
    </source>
</evidence>
<proteinExistence type="inferred from homology"/>
<accession>A0A662ZG22</accession>
<keyword evidence="4 5" id="KW-0694">RNA-binding</keyword>
<sequence length="437" mass="49739">MASYSLSSFKIRLINSILFENFNKDVPLDRVYANHFRKIKLEPQEQSLIIDLVNDLIKRLNYYSFIAGYNKPKDGRRHINKLICALHVENKWPVPKGLSDCDDFSEKQAKIRKEQAKEIPNLKYGCPEWLDLLGKKELGDRWEKEKIALSRKPDRYIRVNTLKVTKEQLCQMLSAARIKYEVCENSEDALRITSNTDLFKTQMFKDGFFEQQDAGSQEISPFLQVKPGLRVIDACAGAGGKTLHLAALMKGKGVIIAMDDKDWKLQALRERAKRAGAFNIETRHIDSPKVIKKLKAQADRVLLDVPCSGTGVLKRNFDTKWSDNSNDIRELTAIQADIIDRYSQMTRPGGILVYSTCSILPMENQNQIETFLKNHTEFVLEDQKTVYPSEGGDGFFMARMRRLTEEEAAARDSDAENESQSAAEAPAEENTAETSDE</sequence>
<dbReference type="InterPro" id="IPR029063">
    <property type="entry name" value="SAM-dependent_MTases_sf"/>
</dbReference>
<dbReference type="EMBL" id="FOXF01000007">
    <property type="protein sequence ID" value="SFP17830.1"/>
    <property type="molecule type" value="Genomic_DNA"/>
</dbReference>
<dbReference type="Pfam" id="PF01189">
    <property type="entry name" value="Methyltr_RsmB-F"/>
    <property type="match status" value="1"/>
</dbReference>
<evidence type="ECO:0000259" key="7">
    <source>
        <dbReference type="PROSITE" id="PS51686"/>
    </source>
</evidence>
<feature type="active site" description="Nucleophile" evidence="5">
    <location>
        <position position="357"/>
    </location>
</feature>